<organism evidence="1 2">
    <name type="scientific">Rhododendron molle</name>
    <name type="common">Chinese azalea</name>
    <name type="synonym">Azalea mollis</name>
    <dbReference type="NCBI Taxonomy" id="49168"/>
    <lineage>
        <taxon>Eukaryota</taxon>
        <taxon>Viridiplantae</taxon>
        <taxon>Streptophyta</taxon>
        <taxon>Embryophyta</taxon>
        <taxon>Tracheophyta</taxon>
        <taxon>Spermatophyta</taxon>
        <taxon>Magnoliopsida</taxon>
        <taxon>eudicotyledons</taxon>
        <taxon>Gunneridae</taxon>
        <taxon>Pentapetalae</taxon>
        <taxon>asterids</taxon>
        <taxon>Ericales</taxon>
        <taxon>Ericaceae</taxon>
        <taxon>Ericoideae</taxon>
        <taxon>Rhodoreae</taxon>
        <taxon>Rhododendron</taxon>
    </lineage>
</organism>
<name>A0ACC0PH84_RHOML</name>
<keyword evidence="2" id="KW-1185">Reference proteome</keyword>
<evidence type="ECO:0000313" key="2">
    <source>
        <dbReference type="Proteomes" id="UP001062846"/>
    </source>
</evidence>
<gene>
    <name evidence="1" type="ORF">RHMOL_Rhmol03G0177700</name>
</gene>
<sequence>MEASCYYSPTKAHNFCSSLFSPKPKFSSIPSQPIHHQQLSFSRHDSGRGLSNRGSLAAAIGCCAKGGPPAMGAERELEEEMKSISRELDGIGGRWREKCEGGGGGGIAELMECLEREAIAGEDQGREPNDYNRRAIIFDKSARVFQALKEKDAQKS</sequence>
<dbReference type="Proteomes" id="UP001062846">
    <property type="component" value="Chromosome 3"/>
</dbReference>
<proteinExistence type="predicted"/>
<reference evidence="1" key="1">
    <citation type="submission" date="2022-02" db="EMBL/GenBank/DDBJ databases">
        <title>Plant Genome Project.</title>
        <authorList>
            <person name="Zhang R.-G."/>
        </authorList>
    </citation>
    <scope>NUCLEOTIDE SEQUENCE</scope>
    <source>
        <strain evidence="1">AT1</strain>
    </source>
</reference>
<comment type="caution">
    <text evidence="1">The sequence shown here is derived from an EMBL/GenBank/DDBJ whole genome shotgun (WGS) entry which is preliminary data.</text>
</comment>
<accession>A0ACC0PH84</accession>
<protein>
    <submittedName>
        <fullName evidence="1">Uncharacterized protein</fullName>
    </submittedName>
</protein>
<evidence type="ECO:0000313" key="1">
    <source>
        <dbReference type="EMBL" id="KAI8564392.1"/>
    </source>
</evidence>
<dbReference type="EMBL" id="CM046390">
    <property type="protein sequence ID" value="KAI8564392.1"/>
    <property type="molecule type" value="Genomic_DNA"/>
</dbReference>